<dbReference type="EMBL" id="REFR01000009">
    <property type="protein sequence ID" value="RMB11883.1"/>
    <property type="molecule type" value="Genomic_DNA"/>
</dbReference>
<dbReference type="InParanoid" id="A0A3M0D6I0"/>
<gene>
    <name evidence="2" type="ORF">BXY39_0370</name>
</gene>
<evidence type="ECO:0000313" key="3">
    <source>
        <dbReference type="Proteomes" id="UP000271227"/>
    </source>
</evidence>
<accession>A0A3M0D6I0</accession>
<dbReference type="Proteomes" id="UP000271227">
    <property type="component" value="Unassembled WGS sequence"/>
</dbReference>
<organism evidence="2 3">
    <name type="scientific">Eilatimonas milleporae</name>
    <dbReference type="NCBI Taxonomy" id="911205"/>
    <lineage>
        <taxon>Bacteria</taxon>
        <taxon>Pseudomonadati</taxon>
        <taxon>Pseudomonadota</taxon>
        <taxon>Alphaproteobacteria</taxon>
        <taxon>Kordiimonadales</taxon>
        <taxon>Kordiimonadaceae</taxon>
        <taxon>Eilatimonas</taxon>
    </lineage>
</organism>
<comment type="caution">
    <text evidence="2">The sequence shown here is derived from an EMBL/GenBank/DDBJ whole genome shotgun (WGS) entry which is preliminary data.</text>
</comment>
<feature type="compositionally biased region" description="Polar residues" evidence="1">
    <location>
        <begin position="32"/>
        <end position="41"/>
    </location>
</feature>
<reference evidence="2 3" key="1">
    <citation type="submission" date="2018-10" db="EMBL/GenBank/DDBJ databases">
        <title>Genomic Encyclopedia of Archaeal and Bacterial Type Strains, Phase II (KMG-II): from individual species to whole genera.</title>
        <authorList>
            <person name="Goeker M."/>
        </authorList>
    </citation>
    <scope>NUCLEOTIDE SEQUENCE [LARGE SCALE GENOMIC DNA]</scope>
    <source>
        <strain evidence="2 3">DSM 25217</strain>
    </source>
</reference>
<dbReference type="RefSeq" id="WP_147453429.1">
    <property type="nucleotide sequence ID" value="NZ_REFR01000009.1"/>
</dbReference>
<protein>
    <submittedName>
        <fullName evidence="2">Uncharacterized protein</fullName>
    </submittedName>
</protein>
<sequence>MSLRSRAMSATVITGRLTPVEDRWHGNYPGGTPQQGTQVKNPHTGGALSGRELDAAERHACLTRQRGDFQRTLHAVRERLTATIDAADLSDGARAFAVSVIGDCMDDLAADTLPLFDADLCDIDDDLTDM</sequence>
<feature type="region of interest" description="Disordered" evidence="1">
    <location>
        <begin position="20"/>
        <end position="49"/>
    </location>
</feature>
<proteinExistence type="predicted"/>
<keyword evidence="3" id="KW-1185">Reference proteome</keyword>
<evidence type="ECO:0000313" key="2">
    <source>
        <dbReference type="EMBL" id="RMB11883.1"/>
    </source>
</evidence>
<dbReference type="AlphaFoldDB" id="A0A3M0D6I0"/>
<evidence type="ECO:0000256" key="1">
    <source>
        <dbReference type="SAM" id="MobiDB-lite"/>
    </source>
</evidence>
<name>A0A3M0D6I0_9PROT</name>